<keyword evidence="4" id="KW-0804">Transcription</keyword>
<dbReference type="GeneID" id="46912036"/>
<organism evidence="6 7">
    <name type="scientific">Pseudomonas frederiksbergensis</name>
    <dbReference type="NCBI Taxonomy" id="104087"/>
    <lineage>
        <taxon>Bacteria</taxon>
        <taxon>Pseudomonadati</taxon>
        <taxon>Pseudomonadota</taxon>
        <taxon>Gammaproteobacteria</taxon>
        <taxon>Pseudomonadales</taxon>
        <taxon>Pseudomonadaceae</taxon>
        <taxon>Pseudomonas</taxon>
    </lineage>
</organism>
<feature type="domain" description="Ner winged helix-turn-helix DNA-binding" evidence="5">
    <location>
        <begin position="130"/>
        <end position="195"/>
    </location>
</feature>
<evidence type="ECO:0000256" key="2">
    <source>
        <dbReference type="ARBA" id="ARBA00023015"/>
    </source>
</evidence>
<dbReference type="SUPFAM" id="SSF47413">
    <property type="entry name" value="lambda repressor-like DNA-binding domains"/>
    <property type="match status" value="2"/>
</dbReference>
<dbReference type="InterPro" id="IPR036388">
    <property type="entry name" value="WH-like_DNA-bd_sf"/>
</dbReference>
<geneLocation type="plasmid" evidence="6">
    <name>unnamed1</name>
</geneLocation>
<dbReference type="Proteomes" id="UP000182567">
    <property type="component" value="Plasmid unnamed1"/>
</dbReference>
<protein>
    <recommendedName>
        <fullName evidence="5">Ner winged helix-turn-helix DNA-binding domain-containing protein</fullName>
    </recommendedName>
</protein>
<keyword evidence="6" id="KW-0614">Plasmid</keyword>
<dbReference type="RefSeq" id="WP_071555993.1">
    <property type="nucleotide sequence ID" value="NZ_CP017887.1"/>
</dbReference>
<evidence type="ECO:0000256" key="4">
    <source>
        <dbReference type="ARBA" id="ARBA00023163"/>
    </source>
</evidence>
<reference evidence="7" key="1">
    <citation type="submission" date="2016-10" db="EMBL/GenBank/DDBJ databases">
        <title>Pseudomonas frederiksbergensis ERGS4:02 complete genome.</title>
        <authorList>
            <person name="Kumar R."/>
            <person name="Acharya V."/>
            <person name="Singh D."/>
        </authorList>
    </citation>
    <scope>NUCLEOTIDE SEQUENCE [LARGE SCALE GENOMIC DNA]</scope>
    <source>
        <strain evidence="7">ERGS4:02</strain>
        <plasmid evidence="7">Plasmid unnamed1</plasmid>
    </source>
</reference>
<gene>
    <name evidence="6" type="ORF">BLL42_27530</name>
</gene>
<evidence type="ECO:0000256" key="1">
    <source>
        <dbReference type="ARBA" id="ARBA00006157"/>
    </source>
</evidence>
<dbReference type="AlphaFoldDB" id="A0A1J0ETQ6"/>
<name>A0A1J0ETQ6_9PSED</name>
<dbReference type="InterPro" id="IPR010982">
    <property type="entry name" value="Lambda_DNA-bd_dom_sf"/>
</dbReference>
<dbReference type="OrthoDB" id="5405994at2"/>
<keyword evidence="3" id="KW-0238">DNA-binding</keyword>
<evidence type="ECO:0000313" key="7">
    <source>
        <dbReference type="Proteomes" id="UP000182567"/>
    </source>
</evidence>
<evidence type="ECO:0000256" key="3">
    <source>
        <dbReference type="ARBA" id="ARBA00023125"/>
    </source>
</evidence>
<feature type="domain" description="Ner winged helix-turn-helix DNA-binding" evidence="5">
    <location>
        <begin position="15"/>
        <end position="74"/>
    </location>
</feature>
<dbReference type="Pfam" id="PF13693">
    <property type="entry name" value="HTH_35"/>
    <property type="match status" value="2"/>
</dbReference>
<proteinExistence type="inferred from homology"/>
<evidence type="ECO:0000259" key="5">
    <source>
        <dbReference type="Pfam" id="PF13693"/>
    </source>
</evidence>
<dbReference type="GO" id="GO:0003677">
    <property type="term" value="F:DNA binding"/>
    <property type="evidence" value="ECO:0007669"/>
    <property type="project" value="UniProtKB-KW"/>
</dbReference>
<accession>A0A1J0ETQ6</accession>
<dbReference type="Gene3D" id="1.10.10.10">
    <property type="entry name" value="Winged helix-like DNA-binding domain superfamily/Winged helix DNA-binding domain"/>
    <property type="match status" value="1"/>
</dbReference>
<dbReference type="InterPro" id="IPR038722">
    <property type="entry name" value="Ner_HTH_dom"/>
</dbReference>
<evidence type="ECO:0000313" key="6">
    <source>
        <dbReference type="EMBL" id="APC19489.1"/>
    </source>
</evidence>
<sequence>MDILYPNIPWALRWEAIKRALQDANTSLERIARETGVTAPAMVKTKHYPSGQQAIADALGVAPETLFPERYKTVWSDHHQQQINRVMGPLLGLSVGESQSQFRDTIEAWSSHPVDVSTMPTEAKAKWAWIKDHLKKRGLGIKQLANELSLRRSAIYNLAHHAYKKPQTLIAKCLGVAPRLIWPDRYNADGTPLKARGGNPAFATQRIIDPRHMLDLVEGLWLPIKTIEGLPGIASRKEYVSTQAERENWNLREREGLIEVAFESLPNLTKLHLTRGWTPKALETSAPDVAQSGSPLYRSVELSRDPPTDRHFVLRMATFGPNTLAELSLTCLRSSTGEVLNGLTSVVSANSLSELSRILNDASGLVDR</sequence>
<dbReference type="EMBL" id="CP017887">
    <property type="protein sequence ID" value="APC19489.1"/>
    <property type="molecule type" value="Genomic_DNA"/>
</dbReference>
<dbReference type="Gene3D" id="1.10.260.40">
    <property type="entry name" value="lambda repressor-like DNA-binding domains"/>
    <property type="match status" value="2"/>
</dbReference>
<keyword evidence="2" id="KW-0805">Transcription regulation</keyword>
<comment type="similarity">
    <text evidence="1">Belongs to the ner transcriptional regulatory family.</text>
</comment>